<organism evidence="4 5">
    <name type="scientific">Gonapodya prolifera (strain JEL478)</name>
    <name type="common">Monoblepharis prolifera</name>
    <dbReference type="NCBI Taxonomy" id="1344416"/>
    <lineage>
        <taxon>Eukaryota</taxon>
        <taxon>Fungi</taxon>
        <taxon>Fungi incertae sedis</taxon>
        <taxon>Chytridiomycota</taxon>
        <taxon>Chytridiomycota incertae sedis</taxon>
        <taxon>Monoblepharidomycetes</taxon>
        <taxon>Monoblepharidales</taxon>
        <taxon>Gonapodyaceae</taxon>
        <taxon>Gonapodya</taxon>
    </lineage>
</organism>
<dbReference type="GO" id="GO:0003729">
    <property type="term" value="F:mRNA binding"/>
    <property type="evidence" value="ECO:0007669"/>
    <property type="project" value="TreeGrafter"/>
</dbReference>
<feature type="compositionally biased region" description="Low complexity" evidence="1">
    <location>
        <begin position="235"/>
        <end position="263"/>
    </location>
</feature>
<reference evidence="4 5" key="1">
    <citation type="journal article" date="2015" name="Genome Biol. Evol.">
        <title>Phylogenomic analyses indicate that early fungi evolved digesting cell walls of algal ancestors of land plants.</title>
        <authorList>
            <person name="Chang Y."/>
            <person name="Wang S."/>
            <person name="Sekimoto S."/>
            <person name="Aerts A.L."/>
            <person name="Choi C."/>
            <person name="Clum A."/>
            <person name="LaButti K.M."/>
            <person name="Lindquist E.A."/>
            <person name="Yee Ngan C."/>
            <person name="Ohm R.A."/>
            <person name="Salamov A.A."/>
            <person name="Grigoriev I.V."/>
            <person name="Spatafora J.W."/>
            <person name="Berbee M.L."/>
        </authorList>
    </citation>
    <scope>NUCLEOTIDE SEQUENCE [LARGE SCALE GENOMIC DNA]</scope>
    <source>
        <strain evidence="4 5">JEL478</strain>
    </source>
</reference>
<evidence type="ECO:0000256" key="1">
    <source>
        <dbReference type="SAM" id="MobiDB-lite"/>
    </source>
</evidence>
<dbReference type="Pfam" id="PF03853">
    <property type="entry name" value="YjeF_N"/>
    <property type="match status" value="1"/>
</dbReference>
<dbReference type="InterPro" id="IPR004443">
    <property type="entry name" value="YjeF_N_dom"/>
</dbReference>
<evidence type="ECO:0000259" key="2">
    <source>
        <dbReference type="PROSITE" id="PS51385"/>
    </source>
</evidence>
<feature type="compositionally biased region" description="Pro residues" evidence="1">
    <location>
        <begin position="148"/>
        <end position="164"/>
    </location>
</feature>
<feature type="compositionally biased region" description="Acidic residues" evidence="1">
    <location>
        <begin position="109"/>
        <end position="122"/>
    </location>
</feature>
<feature type="compositionally biased region" description="Basic residues" evidence="1">
    <location>
        <begin position="83"/>
        <end position="96"/>
    </location>
</feature>
<dbReference type="PANTHER" id="PTHR13612:SF0">
    <property type="entry name" value="ENHANCER OF MRNA-DECAPPING PROTEIN 3"/>
    <property type="match status" value="1"/>
</dbReference>
<evidence type="ECO:0000259" key="3">
    <source>
        <dbReference type="PROSITE" id="PS51512"/>
    </source>
</evidence>
<feature type="region of interest" description="Disordered" evidence="1">
    <location>
        <begin position="372"/>
        <end position="413"/>
    </location>
</feature>
<dbReference type="PANTHER" id="PTHR13612">
    <property type="entry name" value="ENHANCER OF MRNA-DECAPPING PROTEIN 3"/>
    <property type="match status" value="1"/>
</dbReference>
<dbReference type="OMA" id="AWRKYGT"/>
<keyword evidence="5" id="KW-1185">Reference proteome</keyword>
<feature type="region of interest" description="Disordered" evidence="1">
    <location>
        <begin position="71"/>
        <end position="263"/>
    </location>
</feature>
<dbReference type="PROSITE" id="PS51512">
    <property type="entry name" value="DFDF"/>
    <property type="match status" value="1"/>
</dbReference>
<dbReference type="PROSITE" id="PS51385">
    <property type="entry name" value="YJEF_N"/>
    <property type="match status" value="1"/>
</dbReference>
<accession>A0A139AQ51</accession>
<dbReference type="GO" id="GO:0000932">
    <property type="term" value="C:P-body"/>
    <property type="evidence" value="ECO:0007669"/>
    <property type="project" value="TreeGrafter"/>
</dbReference>
<gene>
    <name evidence="4" type="ORF">M427DRAFT_53281</name>
</gene>
<dbReference type="GO" id="GO:0031087">
    <property type="term" value="P:deadenylation-independent decapping of nuclear-transcribed mRNA"/>
    <property type="evidence" value="ECO:0007669"/>
    <property type="project" value="TreeGrafter"/>
</dbReference>
<feature type="domain" description="DFDF" evidence="3">
    <location>
        <begin position="256"/>
        <end position="292"/>
    </location>
</feature>
<dbReference type="STRING" id="1344416.A0A139AQ51"/>
<dbReference type="InterPro" id="IPR036652">
    <property type="entry name" value="YjeF_N_dom_sf"/>
</dbReference>
<dbReference type="GO" id="GO:0033962">
    <property type="term" value="P:P-body assembly"/>
    <property type="evidence" value="ECO:0007669"/>
    <property type="project" value="TreeGrafter"/>
</dbReference>
<feature type="compositionally biased region" description="Acidic residues" evidence="1">
    <location>
        <begin position="390"/>
        <end position="402"/>
    </location>
</feature>
<sequence>MAEFVGMGVRVTLKGGDVVEGRVVGVDGDQQTLEIADAISIPAHGSPASLVSRMSVHALGIMDLKLLTNSGQATHAPPSQTHSHSHPHHSHSHTPHNTHTQQQKQQQQQEDEEEEEEVDFADLEAAASSSSSLPATTHAHARASAPAAAPPPPRQPQPTQPTQPPQRAQRVRPPPPPHQNQITLLKRPHTANVQQLLPASIPPPPSTTPSKYPRSAPKPPHPNTTPASPRTSKHSSSTRNPPSSPSRRSIPNTSLALSSAPIPSAPDFDFAANLARFDKPLEMARARALDSTPPGARLVDGNKKGGGWWVAHEGTGVLTHGETAAAGLSAKVGIRDFVLTPEERRAVDAEVAVLSRASRDTSAASVPSLLSTDLDVAPSGGAGAGGGGDTEGEFADAEDGDENGAASSPSTASDAASADVLGVSIGIAGPLHMRATTTLQPLSCLTPAQKLLLDRASDARGVGEIARVENGGRGVAMVACQVVGRAGGGGGGGKAEKGDGGRKGVVIVVSPSHPSSAHAVSAARHLANLAVDVRLVVVGLKAASLDAHIVSYRSSHAPLLTDIATLHALSTPALVIEAISIPFSSPDHASSDALRAAQWCRTVQRTGSLLASLDVPAGIDGTSGRPVSPAFPSLTPRYSVAVAFPLVGLARAAKEATGEVLVVYTGVPRVAVEDVLGTDEAARYGDVWGGRFVVGLERDGDGAITLGEHGIVKVDVGRRKKGARGDRSEFV</sequence>
<dbReference type="EMBL" id="KQ965740">
    <property type="protein sequence ID" value="KXS18784.1"/>
    <property type="molecule type" value="Genomic_DNA"/>
</dbReference>
<feature type="domain" description="YjeF N-terminal" evidence="2">
    <location>
        <begin position="449"/>
        <end position="673"/>
    </location>
</feature>
<proteinExistence type="predicted"/>
<dbReference type="Gene3D" id="3.40.50.10260">
    <property type="entry name" value="YjeF N-terminal domain"/>
    <property type="match status" value="1"/>
</dbReference>
<protein>
    <recommendedName>
        <fullName evidence="6">Enhancer of mRNA-decapping protein 3</fullName>
    </recommendedName>
</protein>
<feature type="compositionally biased region" description="Low complexity" evidence="1">
    <location>
        <begin position="403"/>
        <end position="413"/>
    </location>
</feature>
<evidence type="ECO:0008006" key="6">
    <source>
        <dbReference type="Google" id="ProtNLM"/>
    </source>
</evidence>
<feature type="compositionally biased region" description="Low complexity" evidence="1">
    <location>
        <begin position="97"/>
        <end position="108"/>
    </location>
</feature>
<feature type="compositionally biased region" description="Gly residues" evidence="1">
    <location>
        <begin position="380"/>
        <end position="389"/>
    </location>
</feature>
<dbReference type="AlphaFoldDB" id="A0A139AQ51"/>
<dbReference type="InterPro" id="IPR025762">
    <property type="entry name" value="DFDF"/>
</dbReference>
<evidence type="ECO:0000313" key="4">
    <source>
        <dbReference type="EMBL" id="KXS18784.1"/>
    </source>
</evidence>
<feature type="compositionally biased region" description="Low complexity" evidence="1">
    <location>
        <begin position="123"/>
        <end position="147"/>
    </location>
</feature>
<evidence type="ECO:0000313" key="5">
    <source>
        <dbReference type="Proteomes" id="UP000070544"/>
    </source>
</evidence>
<dbReference type="OrthoDB" id="10030313at2759"/>
<dbReference type="SUPFAM" id="SSF64153">
    <property type="entry name" value="YjeF N-terminal domain-like"/>
    <property type="match status" value="1"/>
</dbReference>
<dbReference type="Proteomes" id="UP000070544">
    <property type="component" value="Unassembled WGS sequence"/>
</dbReference>
<name>A0A139AQ51_GONPJ</name>